<organism evidence="4 5">
    <name type="scientific">Lucilia cuprina</name>
    <name type="common">Green bottle fly</name>
    <name type="synonym">Australian sheep blowfly</name>
    <dbReference type="NCBI Taxonomy" id="7375"/>
    <lineage>
        <taxon>Eukaryota</taxon>
        <taxon>Metazoa</taxon>
        <taxon>Ecdysozoa</taxon>
        <taxon>Arthropoda</taxon>
        <taxon>Hexapoda</taxon>
        <taxon>Insecta</taxon>
        <taxon>Pterygota</taxon>
        <taxon>Neoptera</taxon>
        <taxon>Endopterygota</taxon>
        <taxon>Diptera</taxon>
        <taxon>Brachycera</taxon>
        <taxon>Muscomorpha</taxon>
        <taxon>Oestroidea</taxon>
        <taxon>Calliphoridae</taxon>
        <taxon>Luciliinae</taxon>
        <taxon>Lucilia</taxon>
    </lineage>
</organism>
<feature type="non-terminal residue" evidence="4">
    <location>
        <position position="228"/>
    </location>
</feature>
<dbReference type="Pfam" id="PF05724">
    <property type="entry name" value="TPMT"/>
    <property type="match status" value="1"/>
</dbReference>
<evidence type="ECO:0000313" key="4">
    <source>
        <dbReference type="EMBL" id="KNC21080.1"/>
    </source>
</evidence>
<name>A0A0L0BLT0_LUCCU</name>
<dbReference type="PANTHER" id="PTHR10259">
    <property type="entry name" value="THIOPURINE S-METHYLTRANSFERASE"/>
    <property type="match status" value="1"/>
</dbReference>
<evidence type="ECO:0000313" key="5">
    <source>
        <dbReference type="Proteomes" id="UP000037069"/>
    </source>
</evidence>
<keyword evidence="5" id="KW-1185">Reference proteome</keyword>
<evidence type="ECO:0000256" key="1">
    <source>
        <dbReference type="ARBA" id="ARBA00022603"/>
    </source>
</evidence>
<evidence type="ECO:0008006" key="6">
    <source>
        <dbReference type="Google" id="ProtNLM"/>
    </source>
</evidence>
<evidence type="ECO:0000256" key="3">
    <source>
        <dbReference type="ARBA" id="ARBA00022691"/>
    </source>
</evidence>
<gene>
    <name evidence="4" type="ORF">FF38_06216</name>
</gene>
<keyword evidence="1" id="KW-0489">Methyltransferase</keyword>
<dbReference type="PANTHER" id="PTHR10259:SF11">
    <property type="entry name" value="THIOPURINE S-METHYLTRANSFERASE"/>
    <property type="match status" value="1"/>
</dbReference>
<dbReference type="Gene3D" id="3.40.50.150">
    <property type="entry name" value="Vaccinia Virus protein VP39"/>
    <property type="match status" value="1"/>
</dbReference>
<proteinExistence type="predicted"/>
<comment type="caution">
    <text evidence="4">The sequence shown here is derived from an EMBL/GenBank/DDBJ whole genome shotgun (WGS) entry which is preliminary data.</text>
</comment>
<dbReference type="STRING" id="7375.A0A0L0BLT0"/>
<dbReference type="InterPro" id="IPR008854">
    <property type="entry name" value="TPMT"/>
</dbReference>
<dbReference type="AlphaFoldDB" id="A0A0L0BLT0"/>
<dbReference type="SUPFAM" id="SSF53335">
    <property type="entry name" value="S-adenosyl-L-methionine-dependent methyltransferases"/>
    <property type="match status" value="1"/>
</dbReference>
<feature type="non-terminal residue" evidence="4">
    <location>
        <position position="1"/>
    </location>
</feature>
<dbReference type="PROSITE" id="PS51585">
    <property type="entry name" value="SAM_MT_TPMT"/>
    <property type="match status" value="1"/>
</dbReference>
<accession>A0A0L0BLT0</accession>
<evidence type="ECO:0000256" key="2">
    <source>
        <dbReference type="ARBA" id="ARBA00022679"/>
    </source>
</evidence>
<dbReference type="GO" id="GO:0008119">
    <property type="term" value="F:thiopurine S-methyltransferase activity"/>
    <property type="evidence" value="ECO:0007669"/>
    <property type="project" value="TreeGrafter"/>
</dbReference>
<sequence>FVPLCGKTVDLGWLRSQNIGVVACELSEIAVQEVFKDLNIEPKKHTEEINGEQFQIYECDNLKIYQGNFFALPNLGNITGIFDRAALVALPEPTRTEYTKYMMKITNNAKQLLITFEHERTQRPPHPISPELVENVGSINQNQNAHQEAQNAHQPTNQYPGMLKIVHDFIVSHYLLTFPFCCLRRLSATLTSGGGLCIRIWLNSLTTCSGSGITTEGGLGTSNAPLLV</sequence>
<dbReference type="InterPro" id="IPR029063">
    <property type="entry name" value="SAM-dependent_MTases_sf"/>
</dbReference>
<reference evidence="4 5" key="1">
    <citation type="journal article" date="2015" name="Nat. Commun.">
        <title>Lucilia cuprina genome unlocks parasitic fly biology to underpin future interventions.</title>
        <authorList>
            <person name="Anstead C.A."/>
            <person name="Korhonen P.K."/>
            <person name="Young N.D."/>
            <person name="Hall R.S."/>
            <person name="Jex A.R."/>
            <person name="Murali S.C."/>
            <person name="Hughes D.S."/>
            <person name="Lee S.F."/>
            <person name="Perry T."/>
            <person name="Stroehlein A.J."/>
            <person name="Ansell B.R."/>
            <person name="Breugelmans B."/>
            <person name="Hofmann A."/>
            <person name="Qu J."/>
            <person name="Dugan S."/>
            <person name="Lee S.L."/>
            <person name="Chao H."/>
            <person name="Dinh H."/>
            <person name="Han Y."/>
            <person name="Doddapaneni H.V."/>
            <person name="Worley K.C."/>
            <person name="Muzny D.M."/>
            <person name="Ioannidis P."/>
            <person name="Waterhouse R.M."/>
            <person name="Zdobnov E.M."/>
            <person name="James P.J."/>
            <person name="Bagnall N.H."/>
            <person name="Kotze A.C."/>
            <person name="Gibbs R.A."/>
            <person name="Richards S."/>
            <person name="Batterham P."/>
            <person name="Gasser R.B."/>
        </authorList>
    </citation>
    <scope>NUCLEOTIDE SEQUENCE [LARGE SCALE GENOMIC DNA]</scope>
    <source>
        <strain evidence="4 5">LS</strain>
        <tissue evidence="4">Full body</tissue>
    </source>
</reference>
<protein>
    <recommendedName>
        <fullName evidence="6">Thiopurine S-methyltransferase</fullName>
    </recommendedName>
</protein>
<keyword evidence="3" id="KW-0949">S-adenosyl-L-methionine</keyword>
<dbReference type="EMBL" id="JRES01001664">
    <property type="protein sequence ID" value="KNC21080.1"/>
    <property type="molecule type" value="Genomic_DNA"/>
</dbReference>
<dbReference type="GO" id="GO:0032259">
    <property type="term" value="P:methylation"/>
    <property type="evidence" value="ECO:0007669"/>
    <property type="project" value="UniProtKB-KW"/>
</dbReference>
<keyword evidence="2" id="KW-0808">Transferase</keyword>
<dbReference type="Proteomes" id="UP000037069">
    <property type="component" value="Unassembled WGS sequence"/>
</dbReference>